<evidence type="ECO:0000256" key="6">
    <source>
        <dbReference type="ARBA" id="ARBA00023034"/>
    </source>
</evidence>
<sequence>MNPIKISSFRRTMRLFALIIAEIIVLSLFMFGQTPEAAQAYGGRTPGSVVAFYYPWYDQRDPKVWNRGLMSSLPSPIYDSRDANALRGHMDKARAAGIDAFAVTWNGSTGDWADRFKTMLNSASGGFKLTVHYETTLSDTSVNGTINNLRFIRDNYMSSLNYLRYEGKPVLFFWRPDAVGDMSVWQNIRNQVDPNHEQLWSTDAIDTTPLSVFDGIHLFSAAKWDNNPVGKDQQFRNDVNNYQARTGQRRYWLAGVTPGYDDRKLRSPGEFRDREGGSYYQRSWQAAISSTPDLITISTWNEWYEGSSIEPGEQWGNQYVDMTRQYAQQYKGTLKMFGESSIMKVWSHTDLLVDNGAVPRTWLWGPENFAMYREPYNEGPGGSRIVYYFDKSRMEITRPTTDPNGQWFVTNGLLVREMMRGKIQVGDNPNAEQNKGAANIPVAGDFQNNPNSPTFASMAGVASLAADKRVDNKNGQLVLSTMAANGQVGENAGFTQYNVRYNAYVNETGHNIASPFWDFFQQSGPIWENARVTNANVIDWVFAMGFPISEAYWTTIKVGGKDMKVLVQAFERRIMTFTPDNPDGFKVEMGNVGRQYHLWRYGK</sequence>
<evidence type="ECO:0000313" key="10">
    <source>
        <dbReference type="EMBL" id="WJW67895.1"/>
    </source>
</evidence>
<dbReference type="Proteomes" id="UP000521676">
    <property type="component" value="Unassembled WGS sequence"/>
</dbReference>
<reference evidence="9 11" key="1">
    <citation type="submission" date="2020-06" db="EMBL/GenBank/DDBJ databases">
        <title>Anoxygenic phototrophic Chloroflexota member uses a Type I reaction center.</title>
        <authorList>
            <person name="Tsuji J.M."/>
            <person name="Shaw N.A."/>
            <person name="Nagashima S."/>
            <person name="Venkiteswaran J."/>
            <person name="Schiff S.L."/>
            <person name="Hanada S."/>
            <person name="Tank M."/>
            <person name="Neufeld J.D."/>
        </authorList>
    </citation>
    <scope>NUCLEOTIDE SEQUENCE [LARGE SCALE GENOMIC DNA]</scope>
    <source>
        <strain evidence="9">L227-S17</strain>
    </source>
</reference>
<accession>A0A8T7M3J0</accession>
<dbReference type="GO" id="GO:0004559">
    <property type="term" value="F:alpha-mannosidase activity"/>
    <property type="evidence" value="ECO:0007669"/>
    <property type="project" value="TreeGrafter"/>
</dbReference>
<evidence type="ECO:0000256" key="4">
    <source>
        <dbReference type="ARBA" id="ARBA00022968"/>
    </source>
</evidence>
<dbReference type="EMBL" id="CP128399">
    <property type="protein sequence ID" value="WJW67895.1"/>
    <property type="molecule type" value="Genomic_DNA"/>
</dbReference>
<keyword evidence="4" id="KW-0735">Signal-anchor</keyword>
<evidence type="ECO:0000256" key="7">
    <source>
        <dbReference type="ARBA" id="ARBA00023136"/>
    </source>
</evidence>
<dbReference type="EMBL" id="JACATZ010000001">
    <property type="protein sequence ID" value="NWJ46035.1"/>
    <property type="molecule type" value="Genomic_DNA"/>
</dbReference>
<protein>
    <submittedName>
        <fullName evidence="9">Glycoside hydrolase family 99-like domain-containing protein</fullName>
    </submittedName>
</protein>
<dbReference type="RefSeq" id="WP_341469787.1">
    <property type="nucleotide sequence ID" value="NZ_CP128399.1"/>
</dbReference>
<dbReference type="Pfam" id="PF16317">
    <property type="entry name" value="Glyco_hydro_99"/>
    <property type="match status" value="1"/>
</dbReference>
<evidence type="ECO:0000313" key="11">
    <source>
        <dbReference type="Proteomes" id="UP000521676"/>
    </source>
</evidence>
<evidence type="ECO:0000256" key="5">
    <source>
        <dbReference type="ARBA" id="ARBA00022989"/>
    </source>
</evidence>
<dbReference type="PANTHER" id="PTHR13572">
    <property type="entry name" value="ENDO-ALPHA-1,2-MANNOSIDASE"/>
    <property type="match status" value="1"/>
</dbReference>
<feature type="transmembrane region" description="Helical" evidence="8">
    <location>
        <begin position="12"/>
        <end position="31"/>
    </location>
</feature>
<reference evidence="10" key="2">
    <citation type="journal article" date="2024" name="Nature">
        <title>Anoxygenic phototroph of the Chloroflexota uses a type I reaction centre.</title>
        <authorList>
            <person name="Tsuji J.M."/>
            <person name="Shaw N.A."/>
            <person name="Nagashima S."/>
            <person name="Venkiteswaran J.J."/>
            <person name="Schiff S.L."/>
            <person name="Watanabe T."/>
            <person name="Fukui M."/>
            <person name="Hanada S."/>
            <person name="Tank M."/>
            <person name="Neufeld J.D."/>
        </authorList>
    </citation>
    <scope>NUCLEOTIDE SEQUENCE</scope>
    <source>
        <strain evidence="10">L227-S17</strain>
    </source>
</reference>
<evidence type="ECO:0000313" key="9">
    <source>
        <dbReference type="EMBL" id="NWJ46035.1"/>
    </source>
</evidence>
<keyword evidence="3 9" id="KW-0378">Hydrolase</keyword>
<keyword evidence="2 8" id="KW-0812">Transmembrane</keyword>
<dbReference type="Gene3D" id="3.20.20.80">
    <property type="entry name" value="Glycosidases"/>
    <property type="match status" value="1"/>
</dbReference>
<evidence type="ECO:0000256" key="8">
    <source>
        <dbReference type="SAM" id="Phobius"/>
    </source>
</evidence>
<evidence type="ECO:0000256" key="3">
    <source>
        <dbReference type="ARBA" id="ARBA00022801"/>
    </source>
</evidence>
<proteinExistence type="predicted"/>
<keyword evidence="7 8" id="KW-0472">Membrane</keyword>
<dbReference type="AlphaFoldDB" id="A0A8T7M3J0"/>
<gene>
    <name evidence="9" type="ORF">HXX08_09175</name>
    <name evidence="10" type="ORF">OZ401_001179</name>
</gene>
<name>A0A8T7M3J0_9CHLR</name>
<comment type="subcellular location">
    <subcellularLocation>
        <location evidence="1">Golgi apparatus membrane</location>
        <topology evidence="1">Single-pass type II membrane protein</topology>
    </subcellularLocation>
</comment>
<evidence type="ECO:0000313" key="12">
    <source>
        <dbReference type="Proteomes" id="UP001431572"/>
    </source>
</evidence>
<dbReference type="Proteomes" id="UP001431572">
    <property type="component" value="Chromosome 1"/>
</dbReference>
<keyword evidence="12" id="KW-1185">Reference proteome</keyword>
<dbReference type="PANTHER" id="PTHR13572:SF4">
    <property type="entry name" value="RE57134P"/>
    <property type="match status" value="1"/>
</dbReference>
<evidence type="ECO:0000256" key="2">
    <source>
        <dbReference type="ARBA" id="ARBA00022692"/>
    </source>
</evidence>
<organism evidence="9 11">
    <name type="scientific">Candidatus Chlorohelix allophototropha</name>
    <dbReference type="NCBI Taxonomy" id="3003348"/>
    <lineage>
        <taxon>Bacteria</taxon>
        <taxon>Bacillati</taxon>
        <taxon>Chloroflexota</taxon>
        <taxon>Chloroflexia</taxon>
        <taxon>Candidatus Chloroheliales</taxon>
        <taxon>Candidatus Chloroheliaceae</taxon>
        <taxon>Candidatus Chlorohelix</taxon>
    </lineage>
</organism>
<keyword evidence="6" id="KW-0333">Golgi apparatus</keyword>
<evidence type="ECO:0000256" key="1">
    <source>
        <dbReference type="ARBA" id="ARBA00004323"/>
    </source>
</evidence>
<keyword evidence="5 8" id="KW-1133">Transmembrane helix</keyword>
<dbReference type="InterPro" id="IPR026071">
    <property type="entry name" value="Glyco_Hydrolase_99"/>
</dbReference>